<sequence length="112" mass="12918">MNQQLNFQQSFKDSFILIRSKLLGVHCLLQLPPLKNHWCCCSDKQRTLQSGKIGVVLVEPIQGEGGIYSATKAFLQALRTTCHSAGSLFVFDEMNKHNSTLMQYRYYWEKIF</sequence>
<protein>
    <submittedName>
        <fullName evidence="5">Uncharacterized protein</fullName>
    </submittedName>
</protein>
<accession>A0AAN8TZZ0</accession>
<dbReference type="AlphaFoldDB" id="A0AAN8TZZ0"/>
<dbReference type="EMBL" id="JBANQN010000003">
    <property type="protein sequence ID" value="KAK6793732.1"/>
    <property type="molecule type" value="Genomic_DNA"/>
</dbReference>
<dbReference type="GO" id="GO:0042802">
    <property type="term" value="F:identical protein binding"/>
    <property type="evidence" value="ECO:0007669"/>
    <property type="project" value="TreeGrafter"/>
</dbReference>
<dbReference type="InterPro" id="IPR015421">
    <property type="entry name" value="PyrdxlP-dep_Trfase_major"/>
</dbReference>
<reference evidence="5 6" key="1">
    <citation type="submission" date="2024-02" db="EMBL/GenBank/DDBJ databases">
        <title>de novo genome assembly of Solanum bulbocastanum strain 11H21.</title>
        <authorList>
            <person name="Hosaka A.J."/>
        </authorList>
    </citation>
    <scope>NUCLEOTIDE SEQUENCE [LARGE SCALE GENOMIC DNA]</scope>
    <source>
        <tissue evidence="5">Young leaves</tissue>
    </source>
</reference>
<name>A0AAN8TZZ0_SOLBU</name>
<dbReference type="Gene3D" id="3.40.640.10">
    <property type="entry name" value="Type I PLP-dependent aspartate aminotransferase-like (Major domain)"/>
    <property type="match status" value="1"/>
</dbReference>
<evidence type="ECO:0000256" key="4">
    <source>
        <dbReference type="ARBA" id="ARBA00022679"/>
    </source>
</evidence>
<dbReference type="Proteomes" id="UP001371456">
    <property type="component" value="Unassembled WGS sequence"/>
</dbReference>
<keyword evidence="6" id="KW-1185">Reference proteome</keyword>
<dbReference type="InterPro" id="IPR050103">
    <property type="entry name" value="Class-III_PLP-dep_AT"/>
</dbReference>
<dbReference type="SUPFAM" id="SSF53383">
    <property type="entry name" value="PLP-dependent transferases"/>
    <property type="match status" value="1"/>
</dbReference>
<dbReference type="InterPro" id="IPR005814">
    <property type="entry name" value="Aminotrans_3"/>
</dbReference>
<dbReference type="InterPro" id="IPR015424">
    <property type="entry name" value="PyrdxlP-dep_Trfase"/>
</dbReference>
<evidence type="ECO:0000256" key="2">
    <source>
        <dbReference type="ARBA" id="ARBA00008954"/>
    </source>
</evidence>
<organism evidence="5 6">
    <name type="scientific">Solanum bulbocastanum</name>
    <name type="common">Wild potato</name>
    <dbReference type="NCBI Taxonomy" id="147425"/>
    <lineage>
        <taxon>Eukaryota</taxon>
        <taxon>Viridiplantae</taxon>
        <taxon>Streptophyta</taxon>
        <taxon>Embryophyta</taxon>
        <taxon>Tracheophyta</taxon>
        <taxon>Spermatophyta</taxon>
        <taxon>Magnoliopsida</taxon>
        <taxon>eudicotyledons</taxon>
        <taxon>Gunneridae</taxon>
        <taxon>Pentapetalae</taxon>
        <taxon>asterids</taxon>
        <taxon>lamiids</taxon>
        <taxon>Solanales</taxon>
        <taxon>Solanaceae</taxon>
        <taxon>Solanoideae</taxon>
        <taxon>Solaneae</taxon>
        <taxon>Solanum</taxon>
    </lineage>
</organism>
<comment type="similarity">
    <text evidence="2">Belongs to the class-III pyridoxal-phosphate-dependent aminotransferase family.</text>
</comment>
<comment type="cofactor">
    <cofactor evidence="1">
        <name>pyridoxal 5'-phosphate</name>
        <dbReference type="ChEBI" id="CHEBI:597326"/>
    </cofactor>
</comment>
<keyword evidence="3" id="KW-0032">Aminotransferase</keyword>
<proteinExistence type="inferred from homology"/>
<evidence type="ECO:0000313" key="5">
    <source>
        <dbReference type="EMBL" id="KAK6793732.1"/>
    </source>
</evidence>
<evidence type="ECO:0000256" key="1">
    <source>
        <dbReference type="ARBA" id="ARBA00001933"/>
    </source>
</evidence>
<dbReference type="PANTHER" id="PTHR11986:SF79">
    <property type="entry name" value="ACETYLORNITHINE AMINOTRANSFERASE, MITOCHONDRIAL"/>
    <property type="match status" value="1"/>
</dbReference>
<dbReference type="PANTHER" id="PTHR11986">
    <property type="entry name" value="AMINOTRANSFERASE CLASS III"/>
    <property type="match status" value="1"/>
</dbReference>
<dbReference type="GO" id="GO:0008483">
    <property type="term" value="F:transaminase activity"/>
    <property type="evidence" value="ECO:0007669"/>
    <property type="project" value="UniProtKB-KW"/>
</dbReference>
<gene>
    <name evidence="5" type="ORF">RDI58_007185</name>
</gene>
<comment type="caution">
    <text evidence="5">The sequence shown here is derived from an EMBL/GenBank/DDBJ whole genome shotgun (WGS) entry which is preliminary data.</text>
</comment>
<evidence type="ECO:0000256" key="3">
    <source>
        <dbReference type="ARBA" id="ARBA00022576"/>
    </source>
</evidence>
<keyword evidence="4" id="KW-0808">Transferase</keyword>
<dbReference type="GO" id="GO:0009570">
    <property type="term" value="C:chloroplast stroma"/>
    <property type="evidence" value="ECO:0007669"/>
    <property type="project" value="TreeGrafter"/>
</dbReference>
<evidence type="ECO:0000313" key="6">
    <source>
        <dbReference type="Proteomes" id="UP001371456"/>
    </source>
</evidence>
<dbReference type="Pfam" id="PF00202">
    <property type="entry name" value="Aminotran_3"/>
    <property type="match status" value="1"/>
</dbReference>
<dbReference type="GO" id="GO:0030170">
    <property type="term" value="F:pyridoxal phosphate binding"/>
    <property type="evidence" value="ECO:0007669"/>
    <property type="project" value="InterPro"/>
</dbReference>